<dbReference type="PROSITE" id="PS50103">
    <property type="entry name" value="ZF_C3H1"/>
    <property type="match status" value="1"/>
</dbReference>
<sequence>MSPMNVDSEREEGEIIDDLDDLSDISSEEEYLLRQRLEVLENYNNVLERKEAKKSSNQRDHQKTSKKCKNSNNNIIWSDVSSLTSTELGERTFSKDHKQRKDSKKPKALKHSIELNVKKRKPNFEICSEIVPVSKHKDHKKKHYKIKTKKKDTILLSDSSDETDYEYRNKRRRLANAVNVHGPKTDSSLTDRIKKMLSKPELRDQNVLPNIHAYINDVPILSDIVNQEVISKESTETNKKLKFENEKSDFCDKEIENEKEMNDLCVNIINEQVMKDVEVVNKDFIKATDFVDNKDFIKATDFVDNKDSVVDKPSLFKGVPEQDNSDEDLELLRQNALQTKLSKPQLVPPVINIQSEDEDSDTAELRVICLKSALLKKAIEMKQKQKLKKRLSQSSNIDDPLHSEIYQQNLEKCFSGNNTDIESVDMDIGISDGPDDDKRRDLTDNVTSLDNIKENNIKVADDNSNVMKPIEEEIDEDEDLLRAKLLISLSKTLPKLINDNITTKSFDVEGPVITSEPSNIPKENVSEEKRFIINTCDSDSGSDNEATKNLTKMHIKLSEQIDFQQKLDIFLKSTRLEVEKKSLPDLIQEPESIKTTRFIPKAVNHLPKSEQLEYNNLVKRMAELEKIKKSRQAAMTALNSKDTLKPRNVTIDTAIKNNTVQNLEEEIAVSRKKIADESAKVLRLKEEGVKLSQKFKIVATELRNIRTAQTINKREQRSANIILSKIRAQHQILLKRSKLVLRSKMNVHLNNISNNKLMVSRLQKENEPLKADIKNMQVLKSVKVNIVNDLHEEKPVSEGFSISVNVSNNKRLIKVPKDNSINDLENTGKEVMDSVNDEQLDRRVKNDVQHNTQNSPEVLSQAVRVEQMEKDNGKIVVSDLAKKNDTEDYQSPLQAFGSWHEDPYAVLCRFEVGGSCKDPDCKYLHPKPPTKH</sequence>
<dbReference type="InterPro" id="IPR000571">
    <property type="entry name" value="Znf_CCCH"/>
</dbReference>
<comment type="caution">
    <text evidence="4">The sequence shown here is derived from an EMBL/GenBank/DDBJ whole genome shotgun (WGS) entry which is preliminary data.</text>
</comment>
<feature type="zinc finger region" description="C3H1-type" evidence="1">
    <location>
        <begin position="902"/>
        <end position="928"/>
    </location>
</feature>
<keyword evidence="5" id="KW-1185">Reference proteome</keyword>
<proteinExistence type="predicted"/>
<feature type="compositionally biased region" description="Basic residues" evidence="2">
    <location>
        <begin position="97"/>
        <end position="109"/>
    </location>
</feature>
<dbReference type="EMBL" id="BGZK01001247">
    <property type="protein sequence ID" value="GBP75391.1"/>
    <property type="molecule type" value="Genomic_DNA"/>
</dbReference>
<evidence type="ECO:0000313" key="4">
    <source>
        <dbReference type="EMBL" id="GBP75391.1"/>
    </source>
</evidence>
<dbReference type="Proteomes" id="UP000299102">
    <property type="component" value="Unassembled WGS sequence"/>
</dbReference>
<evidence type="ECO:0000256" key="1">
    <source>
        <dbReference type="PROSITE-ProRule" id="PRU00723"/>
    </source>
</evidence>
<gene>
    <name evidence="4" type="ORF">EVAR_34758_1</name>
</gene>
<protein>
    <recommendedName>
        <fullName evidence="3">C3H1-type domain-containing protein</fullName>
    </recommendedName>
</protein>
<keyword evidence="1" id="KW-0862">Zinc</keyword>
<feature type="region of interest" description="Disordered" evidence="2">
    <location>
        <begin position="90"/>
        <end position="109"/>
    </location>
</feature>
<evidence type="ECO:0000313" key="5">
    <source>
        <dbReference type="Proteomes" id="UP000299102"/>
    </source>
</evidence>
<evidence type="ECO:0000256" key="2">
    <source>
        <dbReference type="SAM" id="MobiDB-lite"/>
    </source>
</evidence>
<feature type="compositionally biased region" description="Acidic residues" evidence="2">
    <location>
        <begin position="9"/>
        <end position="22"/>
    </location>
</feature>
<dbReference type="STRING" id="151549.A0A4C1YG96"/>
<name>A0A4C1YG96_EUMVA</name>
<keyword evidence="1" id="KW-0863">Zinc-finger</keyword>
<reference evidence="4 5" key="1">
    <citation type="journal article" date="2019" name="Commun. Biol.">
        <title>The bagworm genome reveals a unique fibroin gene that provides high tensile strength.</title>
        <authorList>
            <person name="Kono N."/>
            <person name="Nakamura H."/>
            <person name="Ohtoshi R."/>
            <person name="Tomita M."/>
            <person name="Numata K."/>
            <person name="Arakawa K."/>
        </authorList>
    </citation>
    <scope>NUCLEOTIDE SEQUENCE [LARGE SCALE GENOMIC DNA]</scope>
</reference>
<evidence type="ECO:0000259" key="3">
    <source>
        <dbReference type="PROSITE" id="PS50103"/>
    </source>
</evidence>
<dbReference type="InterPro" id="IPR019607">
    <property type="entry name" value="Putative_zinc-finger_domain"/>
</dbReference>
<dbReference type="Pfam" id="PF10650">
    <property type="entry name" value="zf-C3H1"/>
    <property type="match status" value="1"/>
</dbReference>
<dbReference type="AlphaFoldDB" id="A0A4C1YG96"/>
<feature type="region of interest" description="Disordered" evidence="2">
    <location>
        <begin position="50"/>
        <end position="71"/>
    </location>
</feature>
<feature type="domain" description="C3H1-type" evidence="3">
    <location>
        <begin position="902"/>
        <end position="928"/>
    </location>
</feature>
<dbReference type="OrthoDB" id="8197317at2759"/>
<accession>A0A4C1YG96</accession>
<organism evidence="4 5">
    <name type="scientific">Eumeta variegata</name>
    <name type="common">Bagworm moth</name>
    <name type="synonym">Eumeta japonica</name>
    <dbReference type="NCBI Taxonomy" id="151549"/>
    <lineage>
        <taxon>Eukaryota</taxon>
        <taxon>Metazoa</taxon>
        <taxon>Ecdysozoa</taxon>
        <taxon>Arthropoda</taxon>
        <taxon>Hexapoda</taxon>
        <taxon>Insecta</taxon>
        <taxon>Pterygota</taxon>
        <taxon>Neoptera</taxon>
        <taxon>Endopterygota</taxon>
        <taxon>Lepidoptera</taxon>
        <taxon>Glossata</taxon>
        <taxon>Ditrysia</taxon>
        <taxon>Tineoidea</taxon>
        <taxon>Psychidae</taxon>
        <taxon>Oiketicinae</taxon>
        <taxon>Eumeta</taxon>
    </lineage>
</organism>
<dbReference type="GO" id="GO:0008270">
    <property type="term" value="F:zinc ion binding"/>
    <property type="evidence" value="ECO:0007669"/>
    <property type="project" value="UniProtKB-KW"/>
</dbReference>
<feature type="region of interest" description="Disordered" evidence="2">
    <location>
        <begin position="1"/>
        <end position="22"/>
    </location>
</feature>
<keyword evidence="1" id="KW-0479">Metal-binding</keyword>
<feature type="compositionally biased region" description="Basic and acidic residues" evidence="2">
    <location>
        <begin position="50"/>
        <end position="63"/>
    </location>
</feature>